<dbReference type="InterPro" id="IPR037143">
    <property type="entry name" value="4-PPantetheinyl_Trfase_dom_sf"/>
</dbReference>
<keyword evidence="1" id="KW-0808">Transferase</keyword>
<evidence type="ECO:0000256" key="1">
    <source>
        <dbReference type="ARBA" id="ARBA00022679"/>
    </source>
</evidence>
<dbReference type="Pfam" id="PF01648">
    <property type="entry name" value="ACPS"/>
    <property type="match status" value="1"/>
</dbReference>
<evidence type="ECO:0000256" key="2">
    <source>
        <dbReference type="SAM" id="MobiDB-lite"/>
    </source>
</evidence>
<reference evidence="4" key="1">
    <citation type="submission" date="2021-06" db="EMBL/GenBank/DDBJ databases">
        <title>Comparative genomics, transcriptomics and evolutionary studies reveal genomic signatures of adaptation to plant cell wall in hemibiotrophic fungi.</title>
        <authorList>
            <consortium name="DOE Joint Genome Institute"/>
            <person name="Baroncelli R."/>
            <person name="Diaz J.F."/>
            <person name="Benocci T."/>
            <person name="Peng M."/>
            <person name="Battaglia E."/>
            <person name="Haridas S."/>
            <person name="Andreopoulos W."/>
            <person name="Labutti K."/>
            <person name="Pangilinan J."/>
            <person name="Floch G.L."/>
            <person name="Makela M.R."/>
            <person name="Henrissat B."/>
            <person name="Grigoriev I.V."/>
            <person name="Crouch J.A."/>
            <person name="De Vries R.P."/>
            <person name="Sukno S.A."/>
            <person name="Thon M.R."/>
        </authorList>
    </citation>
    <scope>NUCLEOTIDE SEQUENCE</scope>
    <source>
        <strain evidence="4">CBS 193.32</strain>
    </source>
</reference>
<dbReference type="GO" id="GO:0008897">
    <property type="term" value="F:holo-[acyl-carrier-protein] synthase activity"/>
    <property type="evidence" value="ECO:0007669"/>
    <property type="project" value="InterPro"/>
</dbReference>
<dbReference type="Gene3D" id="3.90.470.20">
    <property type="entry name" value="4'-phosphopantetheinyl transferase domain"/>
    <property type="match status" value="1"/>
</dbReference>
<protein>
    <recommendedName>
        <fullName evidence="3">4'-phosphopantetheinyl transferase domain-containing protein</fullName>
    </recommendedName>
</protein>
<organism evidence="4 5">
    <name type="scientific">Colletotrichum godetiae</name>
    <dbReference type="NCBI Taxonomy" id="1209918"/>
    <lineage>
        <taxon>Eukaryota</taxon>
        <taxon>Fungi</taxon>
        <taxon>Dikarya</taxon>
        <taxon>Ascomycota</taxon>
        <taxon>Pezizomycotina</taxon>
        <taxon>Sordariomycetes</taxon>
        <taxon>Hypocreomycetidae</taxon>
        <taxon>Glomerellales</taxon>
        <taxon>Glomerellaceae</taxon>
        <taxon>Colletotrichum</taxon>
        <taxon>Colletotrichum acutatum species complex</taxon>
    </lineage>
</organism>
<dbReference type="SUPFAM" id="SSF56214">
    <property type="entry name" value="4'-phosphopantetheinyl transferase"/>
    <property type="match status" value="1"/>
</dbReference>
<dbReference type="GeneID" id="85458176"/>
<accession>A0AAJ0AZV9</accession>
<dbReference type="InterPro" id="IPR008278">
    <property type="entry name" value="4-PPantetheinyl_Trfase_dom"/>
</dbReference>
<feature type="region of interest" description="Disordered" evidence="2">
    <location>
        <begin position="269"/>
        <end position="294"/>
    </location>
</feature>
<keyword evidence="5" id="KW-1185">Reference proteome</keyword>
<dbReference type="RefSeq" id="XP_060435766.1">
    <property type="nucleotide sequence ID" value="XM_060573650.1"/>
</dbReference>
<dbReference type="EMBL" id="JAHMHR010000003">
    <property type="protein sequence ID" value="KAK1700009.1"/>
    <property type="molecule type" value="Genomic_DNA"/>
</dbReference>
<evidence type="ECO:0000259" key="3">
    <source>
        <dbReference type="Pfam" id="PF01648"/>
    </source>
</evidence>
<evidence type="ECO:0000313" key="5">
    <source>
        <dbReference type="Proteomes" id="UP001224890"/>
    </source>
</evidence>
<dbReference type="AlphaFoldDB" id="A0AAJ0AZV9"/>
<feature type="region of interest" description="Disordered" evidence="2">
    <location>
        <begin position="220"/>
        <end position="245"/>
    </location>
</feature>
<proteinExistence type="predicted"/>
<evidence type="ECO:0000313" key="4">
    <source>
        <dbReference type="EMBL" id="KAK1700009.1"/>
    </source>
</evidence>
<feature type="domain" description="4'-phosphopantetheinyl transferase" evidence="3">
    <location>
        <begin position="13"/>
        <end position="115"/>
    </location>
</feature>
<gene>
    <name evidence="4" type="ORF">BDP55DRAFT_645639</name>
</gene>
<dbReference type="GO" id="GO:0000287">
    <property type="term" value="F:magnesium ion binding"/>
    <property type="evidence" value="ECO:0007669"/>
    <property type="project" value="InterPro"/>
</dbReference>
<dbReference type="Proteomes" id="UP001224890">
    <property type="component" value="Unassembled WGS sequence"/>
</dbReference>
<name>A0AAJ0AZV9_9PEZI</name>
<sequence>MLPPKRFPFPFRLGTDICQISRIYRILAKDKEARFLRRILTKNERLAIPASLMSTDASGTAAEVSKDDDFQALKERNPLLWKKASFLAGRFAAKEATFKAHPTRNLTWHDITIVRKRFEQLRDIEGLKNTKAQGKEENKKEVEEEEGLKAVEGEAEETSSTTTPADDEFTNNGSGPPVAIVRSKCDDMPDQEVLVSISHDGDYATAVCIGFPREEALAHADGLGPKEKKGPRKKHERRVRKVEDTVEDQLSYKEFKEFKEFKAWKVRAERKEAKQAKGKDGNDGVAEKTENVTV</sequence>
<feature type="compositionally biased region" description="Basic and acidic residues" evidence="2">
    <location>
        <begin position="129"/>
        <end position="152"/>
    </location>
</feature>
<comment type="caution">
    <text evidence="4">The sequence shown here is derived from an EMBL/GenBank/DDBJ whole genome shotgun (WGS) entry which is preliminary data.</text>
</comment>
<feature type="region of interest" description="Disordered" evidence="2">
    <location>
        <begin position="129"/>
        <end position="174"/>
    </location>
</feature>
<feature type="compositionally biased region" description="Basic residues" evidence="2">
    <location>
        <begin position="229"/>
        <end position="240"/>
    </location>
</feature>